<dbReference type="GeneID" id="111011237"/>
<accession>A0A6J1CIF1</accession>
<dbReference type="Pfam" id="PF13456">
    <property type="entry name" value="RVT_3"/>
    <property type="match status" value="1"/>
</dbReference>
<keyword evidence="2" id="KW-1185">Reference proteome</keyword>
<dbReference type="InterPro" id="IPR044730">
    <property type="entry name" value="RNase_H-like_dom_plant"/>
</dbReference>
<dbReference type="Gene3D" id="3.30.420.10">
    <property type="entry name" value="Ribonuclease H-like superfamily/Ribonuclease H"/>
    <property type="match status" value="1"/>
</dbReference>
<sequence length="197" mass="22349">MKLVEWANKYVMEFREANSNPFPGRVTNTAEVLWLPPDKRIYKINTDASFLASDQHAGLGIIIRNDRGQVMASATKYLENIQSVDMAEAIVAVEGLQLASKIGVNPVILETDSSRIFNLFSQPSEDLSETGEIVLKAKNFWTQSLHASFNFVKREGNKAAHMLARRALLLREFSIWMEDWPLELKSCLEMECLEELV</sequence>
<name>A0A6J1CIF1_MOMCH</name>
<gene>
    <name evidence="3" type="primary">LOC111011237</name>
</gene>
<dbReference type="Proteomes" id="UP000504603">
    <property type="component" value="Unplaced"/>
</dbReference>
<reference evidence="3" key="1">
    <citation type="submission" date="2025-08" db="UniProtKB">
        <authorList>
            <consortium name="RefSeq"/>
        </authorList>
    </citation>
    <scope>IDENTIFICATION</scope>
    <source>
        <strain evidence="3">OHB3-1</strain>
    </source>
</reference>
<dbReference type="InterPro" id="IPR052929">
    <property type="entry name" value="RNase_H-like_EbsB-rel"/>
</dbReference>
<dbReference type="CDD" id="cd06222">
    <property type="entry name" value="RNase_H_like"/>
    <property type="match status" value="1"/>
</dbReference>
<dbReference type="InterPro" id="IPR002156">
    <property type="entry name" value="RNaseH_domain"/>
</dbReference>
<dbReference type="GO" id="GO:0003676">
    <property type="term" value="F:nucleic acid binding"/>
    <property type="evidence" value="ECO:0007669"/>
    <property type="project" value="InterPro"/>
</dbReference>
<feature type="domain" description="RNase H type-1" evidence="1">
    <location>
        <begin position="45"/>
        <end position="167"/>
    </location>
</feature>
<dbReference type="InterPro" id="IPR012337">
    <property type="entry name" value="RNaseH-like_sf"/>
</dbReference>
<evidence type="ECO:0000313" key="3">
    <source>
        <dbReference type="RefSeq" id="XP_022140628.1"/>
    </source>
</evidence>
<organism evidence="2 3">
    <name type="scientific">Momordica charantia</name>
    <name type="common">Bitter gourd</name>
    <name type="synonym">Balsam pear</name>
    <dbReference type="NCBI Taxonomy" id="3673"/>
    <lineage>
        <taxon>Eukaryota</taxon>
        <taxon>Viridiplantae</taxon>
        <taxon>Streptophyta</taxon>
        <taxon>Embryophyta</taxon>
        <taxon>Tracheophyta</taxon>
        <taxon>Spermatophyta</taxon>
        <taxon>Magnoliopsida</taxon>
        <taxon>eudicotyledons</taxon>
        <taxon>Gunneridae</taxon>
        <taxon>Pentapetalae</taxon>
        <taxon>rosids</taxon>
        <taxon>fabids</taxon>
        <taxon>Cucurbitales</taxon>
        <taxon>Cucurbitaceae</taxon>
        <taxon>Momordiceae</taxon>
        <taxon>Momordica</taxon>
    </lineage>
</organism>
<dbReference type="SUPFAM" id="SSF53098">
    <property type="entry name" value="Ribonuclease H-like"/>
    <property type="match status" value="1"/>
</dbReference>
<dbReference type="PANTHER" id="PTHR47074">
    <property type="entry name" value="BNAC02G40300D PROTEIN"/>
    <property type="match status" value="1"/>
</dbReference>
<dbReference type="KEGG" id="mcha:111011237"/>
<proteinExistence type="predicted"/>
<dbReference type="InterPro" id="IPR036397">
    <property type="entry name" value="RNaseH_sf"/>
</dbReference>
<dbReference type="RefSeq" id="XP_022140628.1">
    <property type="nucleotide sequence ID" value="XM_022284936.1"/>
</dbReference>
<dbReference type="PANTHER" id="PTHR47074:SF48">
    <property type="entry name" value="POLYNUCLEOTIDYL TRANSFERASE, RIBONUCLEASE H-LIKE SUPERFAMILY PROTEIN"/>
    <property type="match status" value="1"/>
</dbReference>
<dbReference type="AlphaFoldDB" id="A0A6J1CIF1"/>
<dbReference type="GO" id="GO:0004523">
    <property type="term" value="F:RNA-DNA hybrid ribonuclease activity"/>
    <property type="evidence" value="ECO:0007669"/>
    <property type="project" value="InterPro"/>
</dbReference>
<evidence type="ECO:0000313" key="2">
    <source>
        <dbReference type="Proteomes" id="UP000504603"/>
    </source>
</evidence>
<protein>
    <submittedName>
        <fullName evidence="3">Uncharacterized protein LOC111011237</fullName>
    </submittedName>
</protein>
<dbReference type="OrthoDB" id="1906820at2759"/>
<evidence type="ECO:0000259" key="1">
    <source>
        <dbReference type="Pfam" id="PF13456"/>
    </source>
</evidence>